<evidence type="ECO:0000313" key="11">
    <source>
        <dbReference type="Proteomes" id="UP000463388"/>
    </source>
</evidence>
<dbReference type="UniPathway" id="UPA00031">
    <property type="reaction ID" value="UER00007"/>
</dbReference>
<evidence type="ECO:0000256" key="2">
    <source>
        <dbReference type="ARBA" id="ARBA00005204"/>
    </source>
</evidence>
<keyword evidence="11" id="KW-1185">Reference proteome</keyword>
<dbReference type="RefSeq" id="WP_160345244.1">
    <property type="nucleotide sequence ID" value="NZ_WSRR01000006.1"/>
</dbReference>
<sequence length="179" mass="18643">MVDKTYIPEGEVPPASQIGATLEALGATIAARREAGEGSYTYRLLTGSVDGVLKKVMEEAGEVALAAKDVEGWATSSLAAAVALDAAANGAGAGTGPVDAAGALADSDALSVQLPPEYGEAVDHLRYEAADVVYHLLVVLERYGISLDEFAAELNNRMTDEERPAGAVRLHGEYVRRGK</sequence>
<evidence type="ECO:0000256" key="7">
    <source>
        <dbReference type="ARBA" id="ARBA00022801"/>
    </source>
</evidence>
<comment type="pathway">
    <text evidence="2">Amino-acid biosynthesis; L-histidine biosynthesis; L-histidine from 5-phospho-alpha-D-ribose 1-diphosphate: step 2/9.</text>
</comment>
<dbReference type="SUPFAM" id="SSF101386">
    <property type="entry name" value="all-alpha NTP pyrophosphatases"/>
    <property type="match status" value="1"/>
</dbReference>
<dbReference type="GO" id="GO:0000105">
    <property type="term" value="P:L-histidine biosynthetic process"/>
    <property type="evidence" value="ECO:0007669"/>
    <property type="project" value="UniProtKB-UniPathway"/>
</dbReference>
<keyword evidence="7" id="KW-0378">Hydrolase</keyword>
<dbReference type="GO" id="GO:0005524">
    <property type="term" value="F:ATP binding"/>
    <property type="evidence" value="ECO:0007669"/>
    <property type="project" value="UniProtKB-KW"/>
</dbReference>
<keyword evidence="9" id="KW-0368">Histidine biosynthesis</keyword>
<proteinExistence type="predicted"/>
<evidence type="ECO:0000256" key="8">
    <source>
        <dbReference type="ARBA" id="ARBA00022840"/>
    </source>
</evidence>
<dbReference type="Proteomes" id="UP000463388">
    <property type="component" value="Unassembled WGS sequence"/>
</dbReference>
<dbReference type="OrthoDB" id="3176443at2"/>
<gene>
    <name evidence="10" type="ORF">GKZ27_04090</name>
</gene>
<keyword evidence="6" id="KW-0547">Nucleotide-binding</keyword>
<dbReference type="Pfam" id="PF01503">
    <property type="entry name" value="PRA-PH"/>
    <property type="match status" value="1"/>
</dbReference>
<dbReference type="CDD" id="cd11534">
    <property type="entry name" value="NTP-PPase_HisIE_like"/>
    <property type="match status" value="1"/>
</dbReference>
<keyword evidence="8" id="KW-0067">ATP-binding</keyword>
<evidence type="ECO:0000256" key="1">
    <source>
        <dbReference type="ARBA" id="ARBA00001460"/>
    </source>
</evidence>
<organism evidence="10 11">
    <name type="scientific">Adlercreutzia mucosicola</name>
    <dbReference type="NCBI Taxonomy" id="580026"/>
    <lineage>
        <taxon>Bacteria</taxon>
        <taxon>Bacillati</taxon>
        <taxon>Actinomycetota</taxon>
        <taxon>Coriobacteriia</taxon>
        <taxon>Eggerthellales</taxon>
        <taxon>Eggerthellaceae</taxon>
        <taxon>Adlercreutzia</taxon>
    </lineage>
</organism>
<name>A0A6N8JM65_9ACTN</name>
<evidence type="ECO:0000256" key="5">
    <source>
        <dbReference type="ARBA" id="ARBA00022605"/>
    </source>
</evidence>
<evidence type="ECO:0000256" key="6">
    <source>
        <dbReference type="ARBA" id="ARBA00022741"/>
    </source>
</evidence>
<dbReference type="GO" id="GO:0004636">
    <property type="term" value="F:phosphoribosyl-ATP diphosphatase activity"/>
    <property type="evidence" value="ECO:0007669"/>
    <property type="project" value="UniProtKB-EC"/>
</dbReference>
<protein>
    <recommendedName>
        <fullName evidence="4">Phosphoribosyl-ATP pyrophosphatase</fullName>
        <ecNumber evidence="3">3.6.1.31</ecNumber>
    </recommendedName>
</protein>
<dbReference type="InterPro" id="IPR021130">
    <property type="entry name" value="PRib-ATP_PPHydrolase-like"/>
</dbReference>
<comment type="caution">
    <text evidence="10">The sequence shown here is derived from an EMBL/GenBank/DDBJ whole genome shotgun (WGS) entry which is preliminary data.</text>
</comment>
<evidence type="ECO:0000256" key="4">
    <source>
        <dbReference type="ARBA" id="ARBA00013336"/>
    </source>
</evidence>
<reference evidence="10 11" key="1">
    <citation type="submission" date="2019-12" db="EMBL/GenBank/DDBJ databases">
        <title>Microbes associate with the intestines of laboratory mice.</title>
        <authorList>
            <person name="Navarre W."/>
            <person name="Wong E."/>
        </authorList>
    </citation>
    <scope>NUCLEOTIDE SEQUENCE [LARGE SCALE GENOMIC DNA]</scope>
    <source>
        <strain evidence="10 11">NM66_B29</strain>
    </source>
</reference>
<comment type="catalytic activity">
    <reaction evidence="1">
        <text>1-(5-phospho-beta-D-ribosyl)-ATP + H2O = 1-(5-phospho-beta-D-ribosyl)-5'-AMP + diphosphate + H(+)</text>
        <dbReference type="Rhea" id="RHEA:22828"/>
        <dbReference type="ChEBI" id="CHEBI:15377"/>
        <dbReference type="ChEBI" id="CHEBI:15378"/>
        <dbReference type="ChEBI" id="CHEBI:33019"/>
        <dbReference type="ChEBI" id="CHEBI:59457"/>
        <dbReference type="ChEBI" id="CHEBI:73183"/>
        <dbReference type="EC" id="3.6.1.31"/>
    </reaction>
</comment>
<dbReference type="InterPro" id="IPR008179">
    <property type="entry name" value="HisE"/>
</dbReference>
<evidence type="ECO:0000256" key="3">
    <source>
        <dbReference type="ARBA" id="ARBA00012414"/>
    </source>
</evidence>
<keyword evidence="5" id="KW-0028">Amino-acid biosynthesis</keyword>
<dbReference type="PANTHER" id="PTHR42945">
    <property type="entry name" value="HISTIDINE BIOSYNTHESIS BIFUNCTIONAL PROTEIN"/>
    <property type="match status" value="1"/>
</dbReference>
<dbReference type="AlphaFoldDB" id="A0A6N8JM65"/>
<dbReference type="EC" id="3.6.1.31" evidence="3"/>
<evidence type="ECO:0000313" key="10">
    <source>
        <dbReference type="EMBL" id="MVX60642.1"/>
    </source>
</evidence>
<dbReference type="Gene3D" id="1.10.287.1080">
    <property type="entry name" value="MazG-like"/>
    <property type="match status" value="1"/>
</dbReference>
<dbReference type="PANTHER" id="PTHR42945:SF1">
    <property type="entry name" value="HISTIDINE BIOSYNTHESIS BIFUNCTIONAL PROTEIN HIS7"/>
    <property type="match status" value="1"/>
</dbReference>
<evidence type="ECO:0000256" key="9">
    <source>
        <dbReference type="ARBA" id="ARBA00023102"/>
    </source>
</evidence>
<accession>A0A6N8JM65</accession>
<dbReference type="EMBL" id="WSRR01000006">
    <property type="protein sequence ID" value="MVX60642.1"/>
    <property type="molecule type" value="Genomic_DNA"/>
</dbReference>